<dbReference type="InterPro" id="IPR013087">
    <property type="entry name" value="Znf_C2H2_type"/>
</dbReference>
<dbReference type="Gene3D" id="3.30.160.60">
    <property type="entry name" value="Classic Zinc Finger"/>
    <property type="match status" value="2"/>
</dbReference>
<dbReference type="PROSITE" id="PS00028">
    <property type="entry name" value="ZINC_FINGER_C2H2_1"/>
    <property type="match status" value="2"/>
</dbReference>
<dbReference type="InterPro" id="IPR051061">
    <property type="entry name" value="Zinc_finger_trans_reg"/>
</dbReference>
<keyword evidence="2" id="KW-0677">Repeat</keyword>
<keyword evidence="8" id="KW-1185">Reference proteome</keyword>
<evidence type="ECO:0000256" key="1">
    <source>
        <dbReference type="ARBA" id="ARBA00022723"/>
    </source>
</evidence>
<evidence type="ECO:0000256" key="5">
    <source>
        <dbReference type="PROSITE-ProRule" id="PRU00042"/>
    </source>
</evidence>
<comment type="caution">
    <text evidence="7">The sequence shown here is derived from an EMBL/GenBank/DDBJ whole genome shotgun (WGS) entry which is preliminary data.</text>
</comment>
<protein>
    <submittedName>
        <fullName evidence="7">Zinc finger protein ZXDC</fullName>
    </submittedName>
</protein>
<dbReference type="FunFam" id="3.30.160.60:FF:000072">
    <property type="entry name" value="zinc finger protein 143 isoform X1"/>
    <property type="match status" value="1"/>
</dbReference>
<organism evidence="7 8">
    <name type="scientific">Portunus trituberculatus</name>
    <name type="common">Swimming crab</name>
    <name type="synonym">Neptunus trituberculatus</name>
    <dbReference type="NCBI Taxonomy" id="210409"/>
    <lineage>
        <taxon>Eukaryota</taxon>
        <taxon>Metazoa</taxon>
        <taxon>Ecdysozoa</taxon>
        <taxon>Arthropoda</taxon>
        <taxon>Crustacea</taxon>
        <taxon>Multicrustacea</taxon>
        <taxon>Malacostraca</taxon>
        <taxon>Eumalacostraca</taxon>
        <taxon>Eucarida</taxon>
        <taxon>Decapoda</taxon>
        <taxon>Pleocyemata</taxon>
        <taxon>Brachyura</taxon>
        <taxon>Eubrachyura</taxon>
        <taxon>Portunoidea</taxon>
        <taxon>Portunidae</taxon>
        <taxon>Portuninae</taxon>
        <taxon>Portunus</taxon>
    </lineage>
</organism>
<dbReference type="Pfam" id="PF00096">
    <property type="entry name" value="zf-C2H2"/>
    <property type="match status" value="2"/>
</dbReference>
<sequence>MKTHKDVEAPYKCDVDGCSKSYFTPNSLTSHMRSHHKEEELRCQWTGCGKKFDKPCRLKTHMRVHTGQRPFACTYEVGGE</sequence>
<dbReference type="GO" id="GO:0008270">
    <property type="term" value="F:zinc ion binding"/>
    <property type="evidence" value="ECO:0007669"/>
    <property type="project" value="UniProtKB-KW"/>
</dbReference>
<gene>
    <name evidence="7" type="primary">Zxdc</name>
    <name evidence="7" type="ORF">E2C01_076476</name>
</gene>
<dbReference type="SMART" id="SM00355">
    <property type="entry name" value="ZnF_C2H2"/>
    <property type="match status" value="2"/>
</dbReference>
<evidence type="ECO:0000313" key="8">
    <source>
        <dbReference type="Proteomes" id="UP000324222"/>
    </source>
</evidence>
<accession>A0A5B7IBN2</accession>
<keyword evidence="3 5" id="KW-0863">Zinc-finger</keyword>
<dbReference type="PANTHER" id="PTHR46179">
    <property type="entry name" value="ZINC FINGER PROTEIN"/>
    <property type="match status" value="1"/>
</dbReference>
<dbReference type="PROSITE" id="PS50157">
    <property type="entry name" value="ZINC_FINGER_C2H2_2"/>
    <property type="match status" value="2"/>
</dbReference>
<dbReference type="GO" id="GO:0006357">
    <property type="term" value="P:regulation of transcription by RNA polymerase II"/>
    <property type="evidence" value="ECO:0007669"/>
    <property type="project" value="TreeGrafter"/>
</dbReference>
<dbReference type="PANTHER" id="PTHR46179:SF26">
    <property type="entry name" value="ZINC FINGER PROTEIN 423 HOMOLOG"/>
    <property type="match status" value="1"/>
</dbReference>
<dbReference type="FunFam" id="3.30.160.60:FF:000125">
    <property type="entry name" value="Putative zinc finger protein 143"/>
    <property type="match status" value="1"/>
</dbReference>
<dbReference type="GO" id="GO:0005634">
    <property type="term" value="C:nucleus"/>
    <property type="evidence" value="ECO:0007669"/>
    <property type="project" value="TreeGrafter"/>
</dbReference>
<keyword evidence="1" id="KW-0479">Metal-binding</keyword>
<evidence type="ECO:0000313" key="7">
    <source>
        <dbReference type="EMBL" id="MPC81840.1"/>
    </source>
</evidence>
<feature type="domain" description="C2H2-type" evidence="6">
    <location>
        <begin position="11"/>
        <end position="40"/>
    </location>
</feature>
<reference evidence="7 8" key="1">
    <citation type="submission" date="2019-05" db="EMBL/GenBank/DDBJ databases">
        <title>Another draft genome of Portunus trituberculatus and its Hox gene families provides insights of decapod evolution.</title>
        <authorList>
            <person name="Jeong J.-H."/>
            <person name="Song I."/>
            <person name="Kim S."/>
            <person name="Choi T."/>
            <person name="Kim D."/>
            <person name="Ryu S."/>
            <person name="Kim W."/>
        </authorList>
    </citation>
    <scope>NUCLEOTIDE SEQUENCE [LARGE SCALE GENOMIC DNA]</scope>
    <source>
        <tissue evidence="7">Muscle</tissue>
    </source>
</reference>
<dbReference type="InterPro" id="IPR036236">
    <property type="entry name" value="Znf_C2H2_sf"/>
</dbReference>
<dbReference type="OrthoDB" id="6277246at2759"/>
<evidence type="ECO:0000256" key="2">
    <source>
        <dbReference type="ARBA" id="ARBA00022737"/>
    </source>
</evidence>
<dbReference type="Proteomes" id="UP000324222">
    <property type="component" value="Unassembled WGS sequence"/>
</dbReference>
<feature type="domain" description="C2H2-type" evidence="6">
    <location>
        <begin position="41"/>
        <end position="70"/>
    </location>
</feature>
<dbReference type="GO" id="GO:0003712">
    <property type="term" value="F:transcription coregulator activity"/>
    <property type="evidence" value="ECO:0007669"/>
    <property type="project" value="TreeGrafter"/>
</dbReference>
<dbReference type="AlphaFoldDB" id="A0A5B7IBN2"/>
<dbReference type="SUPFAM" id="SSF57667">
    <property type="entry name" value="beta-beta-alpha zinc fingers"/>
    <property type="match status" value="1"/>
</dbReference>
<evidence type="ECO:0000259" key="6">
    <source>
        <dbReference type="PROSITE" id="PS50157"/>
    </source>
</evidence>
<evidence type="ECO:0000256" key="4">
    <source>
        <dbReference type="ARBA" id="ARBA00022833"/>
    </source>
</evidence>
<keyword evidence="4" id="KW-0862">Zinc</keyword>
<evidence type="ECO:0000256" key="3">
    <source>
        <dbReference type="ARBA" id="ARBA00022771"/>
    </source>
</evidence>
<dbReference type="EMBL" id="VSRR010058159">
    <property type="protein sequence ID" value="MPC81840.1"/>
    <property type="molecule type" value="Genomic_DNA"/>
</dbReference>
<proteinExistence type="predicted"/>
<name>A0A5B7IBN2_PORTR</name>